<sequence>MVSAIITRTGHGQDIADDYEEEESHDNGTESDDGPDEDDKASERDDHERYGSRVANHTKRNLAAIDALMAEADPRAGDANLSLPRLEGALMMSDYDAFYETVMCMRESGLALRVLPKAELSALKSEALEQRGVGPELYYSPSGDPNVDPHAPQGLAKSGDTDQKQPDGSRKARNKKKHKVADGKFSQGSAKPTKVDVKNNKRDPKKDLAFKEGRCFDCNEKEKRRIAEETLRDYEKKGYIEFIDKDGPPDQWISPCFLKRKRSGAWRLLTDLRSVNKRLPVYCFPDEAHTEHLLAQIPRWATSFASLDVKDAFYTVRVSPQSSELLGATLGYHTFRWKVLTQGLCTAPYWWSRQIHWILSGISELDKFKGRVVVLTFVDDILICGDSVETTRAVLEIICKRLADYHIPISPEKTQPPTDIIGFLGMRLSSNGWQPEPAAVAALESLPRPLNRQQLQSVLGTINYLRAAYGQGELQVNLAPLQDLLGKNKPYKWTDLHDAAFDWLRSALRQHVFAFQPIDSELEEGEGFVLQTDASDCGISYVLWRVRFGECPGALSDMGDLNSEYSGPTPDILAEHGAVQHSTACAYGRQPSSPWA</sequence>
<feature type="compositionally biased region" description="Acidic residues" evidence="1">
    <location>
        <begin position="15"/>
        <end position="40"/>
    </location>
</feature>
<reference evidence="3 4" key="1">
    <citation type="submission" date="2008-07" db="EMBL/GenBank/DDBJ databases">
        <authorList>
            <person name="El-Sayed N."/>
            <person name="Caler E."/>
            <person name="Inman J."/>
            <person name="Amedeo P."/>
            <person name="Hass B."/>
            <person name="Wortman J."/>
        </authorList>
    </citation>
    <scope>NUCLEOTIDE SEQUENCE [LARGE SCALE GENOMIC DNA]</scope>
    <source>
        <strain evidence="4">ATCC 50983 / TXsc</strain>
    </source>
</reference>
<dbReference type="GeneID" id="9062131"/>
<protein>
    <submittedName>
        <fullName evidence="3">Gag/pol/env polyprotein, putative</fullName>
    </submittedName>
</protein>
<dbReference type="InterPro" id="IPR043128">
    <property type="entry name" value="Rev_trsase/Diguanyl_cyclase"/>
</dbReference>
<dbReference type="PROSITE" id="PS50878">
    <property type="entry name" value="RT_POL"/>
    <property type="match status" value="1"/>
</dbReference>
<feature type="domain" description="Reverse transcriptase" evidence="2">
    <location>
        <begin position="240"/>
        <end position="428"/>
    </location>
</feature>
<dbReference type="Proteomes" id="UP000007800">
    <property type="component" value="Unassembled WGS sequence"/>
</dbReference>
<dbReference type="OrthoDB" id="8195376at2759"/>
<dbReference type="InterPro" id="IPR000477">
    <property type="entry name" value="RT_dom"/>
</dbReference>
<accession>C5KJX0</accession>
<dbReference type="Pfam" id="PF00078">
    <property type="entry name" value="RVT_1"/>
    <property type="match status" value="1"/>
</dbReference>
<feature type="compositionally biased region" description="Basic and acidic residues" evidence="1">
    <location>
        <begin position="41"/>
        <end position="51"/>
    </location>
</feature>
<dbReference type="AlphaFoldDB" id="C5KJX0"/>
<dbReference type="InterPro" id="IPR043502">
    <property type="entry name" value="DNA/RNA_pol_sf"/>
</dbReference>
<name>C5KJX0_PERM5</name>
<evidence type="ECO:0000313" key="3">
    <source>
        <dbReference type="EMBL" id="EER15228.1"/>
    </source>
</evidence>
<dbReference type="Gene3D" id="3.10.10.10">
    <property type="entry name" value="HIV Type 1 Reverse Transcriptase, subunit A, domain 1"/>
    <property type="match status" value="1"/>
</dbReference>
<dbReference type="PANTHER" id="PTHR33064">
    <property type="entry name" value="POL PROTEIN"/>
    <property type="match status" value="1"/>
</dbReference>
<evidence type="ECO:0000259" key="2">
    <source>
        <dbReference type="PROSITE" id="PS50878"/>
    </source>
</evidence>
<dbReference type="InParanoid" id="C5KJX0"/>
<dbReference type="RefSeq" id="XP_002783432.1">
    <property type="nucleotide sequence ID" value="XM_002783386.1"/>
</dbReference>
<dbReference type="InterPro" id="IPR051320">
    <property type="entry name" value="Viral_Replic_Matur_Polypro"/>
</dbReference>
<dbReference type="PANTHER" id="PTHR33064:SF37">
    <property type="entry name" value="RIBONUCLEASE H"/>
    <property type="match status" value="1"/>
</dbReference>
<dbReference type="EMBL" id="GG673648">
    <property type="protein sequence ID" value="EER15228.1"/>
    <property type="molecule type" value="Genomic_DNA"/>
</dbReference>
<evidence type="ECO:0000256" key="1">
    <source>
        <dbReference type="SAM" id="MobiDB-lite"/>
    </source>
</evidence>
<feature type="region of interest" description="Disordered" evidence="1">
    <location>
        <begin position="134"/>
        <end position="204"/>
    </location>
</feature>
<proteinExistence type="predicted"/>
<feature type="compositionally biased region" description="Basic and acidic residues" evidence="1">
    <location>
        <begin position="193"/>
        <end position="204"/>
    </location>
</feature>
<feature type="region of interest" description="Disordered" evidence="1">
    <location>
        <begin position="1"/>
        <end position="55"/>
    </location>
</feature>
<gene>
    <name evidence="3" type="ORF">Pmar_PMAR006960</name>
</gene>
<keyword evidence="4" id="KW-1185">Reference proteome</keyword>
<evidence type="ECO:0000313" key="4">
    <source>
        <dbReference type="Proteomes" id="UP000007800"/>
    </source>
</evidence>
<dbReference type="CDD" id="cd01647">
    <property type="entry name" value="RT_LTR"/>
    <property type="match status" value="1"/>
</dbReference>
<dbReference type="Gene3D" id="3.30.70.270">
    <property type="match status" value="2"/>
</dbReference>
<feature type="compositionally biased region" description="Basic and acidic residues" evidence="1">
    <location>
        <begin position="159"/>
        <end position="170"/>
    </location>
</feature>
<dbReference type="SUPFAM" id="SSF56672">
    <property type="entry name" value="DNA/RNA polymerases"/>
    <property type="match status" value="1"/>
</dbReference>
<organism evidence="4">
    <name type="scientific">Perkinsus marinus (strain ATCC 50983 / TXsc)</name>
    <dbReference type="NCBI Taxonomy" id="423536"/>
    <lineage>
        <taxon>Eukaryota</taxon>
        <taxon>Sar</taxon>
        <taxon>Alveolata</taxon>
        <taxon>Perkinsozoa</taxon>
        <taxon>Perkinsea</taxon>
        <taxon>Perkinsida</taxon>
        <taxon>Perkinsidae</taxon>
        <taxon>Perkinsus</taxon>
    </lineage>
</organism>